<gene>
    <name evidence="2" type="ORF">CI109_101404</name>
</gene>
<evidence type="ECO:0000313" key="3">
    <source>
        <dbReference type="Proteomes" id="UP000322225"/>
    </source>
</evidence>
<reference evidence="2" key="1">
    <citation type="submission" date="2017-08" db="EMBL/GenBank/DDBJ databases">
        <authorList>
            <person name="Cuomo C."/>
            <person name="Billmyre B."/>
            <person name="Heitman J."/>
        </authorList>
    </citation>
    <scope>NUCLEOTIDE SEQUENCE</scope>
    <source>
        <strain evidence="2">CBS 12478</strain>
    </source>
</reference>
<feature type="compositionally biased region" description="Basic and acidic residues" evidence="1">
    <location>
        <begin position="216"/>
        <end position="226"/>
    </location>
</feature>
<feature type="region of interest" description="Disordered" evidence="1">
    <location>
        <begin position="207"/>
        <end position="226"/>
    </location>
</feature>
<evidence type="ECO:0000313" key="2">
    <source>
        <dbReference type="EMBL" id="WWD16970.1"/>
    </source>
</evidence>
<organism evidence="2 3">
    <name type="scientific">Kwoniella shandongensis</name>
    <dbReference type="NCBI Taxonomy" id="1734106"/>
    <lineage>
        <taxon>Eukaryota</taxon>
        <taxon>Fungi</taxon>
        <taxon>Dikarya</taxon>
        <taxon>Basidiomycota</taxon>
        <taxon>Agaricomycotina</taxon>
        <taxon>Tremellomycetes</taxon>
        <taxon>Tremellales</taxon>
        <taxon>Cryptococcaceae</taxon>
        <taxon>Kwoniella</taxon>
    </lineage>
</organism>
<dbReference type="RefSeq" id="XP_031859455.1">
    <property type="nucleotide sequence ID" value="XM_032006242.1"/>
</dbReference>
<reference evidence="2" key="2">
    <citation type="submission" date="2024-01" db="EMBL/GenBank/DDBJ databases">
        <title>Comparative genomics of Cryptococcus and Kwoniella reveals pathogenesis evolution and contrasting modes of karyotype evolution via chromosome fusion or intercentromeric recombination.</title>
        <authorList>
            <person name="Coelho M.A."/>
            <person name="David-Palma M."/>
            <person name="Shea T."/>
            <person name="Bowers K."/>
            <person name="McGinley-Smith S."/>
            <person name="Mohammad A.W."/>
            <person name="Gnirke A."/>
            <person name="Yurkov A.M."/>
            <person name="Nowrousian M."/>
            <person name="Sun S."/>
            <person name="Cuomo C.A."/>
            <person name="Heitman J."/>
        </authorList>
    </citation>
    <scope>NUCLEOTIDE SEQUENCE</scope>
    <source>
        <strain evidence="2">CBS 12478</strain>
    </source>
</reference>
<dbReference type="InterPro" id="IPR029005">
    <property type="entry name" value="LIM-bd/SEUSS"/>
</dbReference>
<dbReference type="EMBL" id="CP144053">
    <property type="protein sequence ID" value="WWD16970.1"/>
    <property type="molecule type" value="Genomic_DNA"/>
</dbReference>
<dbReference type="OrthoDB" id="2574878at2759"/>
<dbReference type="AlphaFoldDB" id="A0A5M6BUK7"/>
<protein>
    <submittedName>
        <fullName evidence="2">Uncharacterized protein</fullName>
    </submittedName>
</protein>
<accession>A0A5M6BUK7</accession>
<keyword evidence="3" id="KW-1185">Reference proteome</keyword>
<dbReference type="GeneID" id="43590397"/>
<dbReference type="KEGG" id="ksn:43590397"/>
<dbReference type="Pfam" id="PF01803">
    <property type="entry name" value="LIM_bind"/>
    <property type="match status" value="2"/>
</dbReference>
<name>A0A5M6BUK7_9TREE</name>
<proteinExistence type="predicted"/>
<dbReference type="Proteomes" id="UP000322225">
    <property type="component" value="Chromosome 3"/>
</dbReference>
<evidence type="ECO:0000256" key="1">
    <source>
        <dbReference type="SAM" id="MobiDB-lite"/>
    </source>
</evidence>
<sequence>MEYLILSPFPTAVPTATTPYVDIPASPLANGSGIRRMIEFVESLSGMQCGTIEEWETFVEEQFEDESRFHLTLTGQDLKMYDIPTAFLPRFFVTLQECGLETHNLVLLDPIESRISTSSPGGSGLSLLVECEEIEWRTDHQTTWKGSLIAEIGSSSSSSSTDKIDNLEMEFDCSEYEIPDRVLRVLEMSQQMENMMLVMEVAEEEKLSPSEALESLVERSSDTQTP</sequence>